<feature type="domain" description="HTH IS21-type" evidence="2">
    <location>
        <begin position="6"/>
        <end position="66"/>
    </location>
</feature>
<dbReference type="InterPro" id="IPR017894">
    <property type="entry name" value="HTH_IS21_transposase_type"/>
</dbReference>
<dbReference type="EMBL" id="CAJPVI010000053">
    <property type="protein sequence ID" value="CAG2159037.1"/>
    <property type="molecule type" value="Genomic_DNA"/>
</dbReference>
<accession>A0ABM8TRZ5</accession>
<evidence type="ECO:0000256" key="1">
    <source>
        <dbReference type="SAM" id="MobiDB-lite"/>
    </source>
</evidence>
<sequence length="66" mass="7562">MIDVAILSIIRRWHLRDQIPLREIGRRLGISRNTVRRYLRTDVTAPTYPARQSPSKLDGHAAKLAA</sequence>
<gene>
    <name evidence="3" type="ORF">LMG26411_06391</name>
</gene>
<dbReference type="Proteomes" id="UP000672657">
    <property type="component" value="Unassembled WGS sequence"/>
</dbReference>
<feature type="compositionally biased region" description="Basic and acidic residues" evidence="1">
    <location>
        <begin position="57"/>
        <end position="66"/>
    </location>
</feature>
<evidence type="ECO:0000313" key="3">
    <source>
        <dbReference type="EMBL" id="CAG2159037.1"/>
    </source>
</evidence>
<name>A0ABM8TRZ5_9BURK</name>
<feature type="region of interest" description="Disordered" evidence="1">
    <location>
        <begin position="46"/>
        <end position="66"/>
    </location>
</feature>
<dbReference type="InterPro" id="IPR036388">
    <property type="entry name" value="WH-like_DNA-bd_sf"/>
</dbReference>
<keyword evidence="4" id="KW-1185">Reference proteome</keyword>
<dbReference type="Gene3D" id="1.10.10.10">
    <property type="entry name" value="Winged helix-like DNA-binding domain superfamily/Winged helix DNA-binding domain"/>
    <property type="match status" value="1"/>
</dbReference>
<dbReference type="Pfam" id="PF13384">
    <property type="entry name" value="HTH_23"/>
    <property type="match status" value="1"/>
</dbReference>
<organism evidence="3 4">
    <name type="scientific">Cupriavidus numazuensis</name>
    <dbReference type="NCBI Taxonomy" id="221992"/>
    <lineage>
        <taxon>Bacteria</taxon>
        <taxon>Pseudomonadati</taxon>
        <taxon>Pseudomonadota</taxon>
        <taxon>Betaproteobacteria</taxon>
        <taxon>Burkholderiales</taxon>
        <taxon>Burkholderiaceae</taxon>
        <taxon>Cupriavidus</taxon>
    </lineage>
</organism>
<evidence type="ECO:0000313" key="4">
    <source>
        <dbReference type="Proteomes" id="UP000672657"/>
    </source>
</evidence>
<proteinExistence type="predicted"/>
<comment type="caution">
    <text evidence="3">The sequence shown here is derived from an EMBL/GenBank/DDBJ whole genome shotgun (WGS) entry which is preliminary data.</text>
</comment>
<dbReference type="PROSITE" id="PS50531">
    <property type="entry name" value="HTH_IS21"/>
    <property type="match status" value="1"/>
</dbReference>
<reference evidence="3 4" key="1">
    <citation type="submission" date="2021-03" db="EMBL/GenBank/DDBJ databases">
        <authorList>
            <person name="Peeters C."/>
        </authorList>
    </citation>
    <scope>NUCLEOTIDE SEQUENCE [LARGE SCALE GENOMIC DNA]</scope>
    <source>
        <strain evidence="3 4">LMG 26411</strain>
    </source>
</reference>
<protein>
    <recommendedName>
        <fullName evidence="2">HTH IS21-type domain-containing protein</fullName>
    </recommendedName>
</protein>
<evidence type="ECO:0000259" key="2">
    <source>
        <dbReference type="PROSITE" id="PS50531"/>
    </source>
</evidence>